<feature type="transmembrane region" description="Helical" evidence="2">
    <location>
        <begin position="584"/>
        <end position="607"/>
    </location>
</feature>
<feature type="transmembrane region" description="Helical" evidence="2">
    <location>
        <begin position="225"/>
        <end position="244"/>
    </location>
</feature>
<dbReference type="PANTHER" id="PTHR42101">
    <property type="entry name" value="CHROMOSOME 16, WHOLE GENOME SHOTGUN SEQUENCE"/>
    <property type="match status" value="1"/>
</dbReference>
<dbReference type="GeneID" id="63685254"/>
<proteinExistence type="predicted"/>
<dbReference type="OrthoDB" id="3198598at2759"/>
<evidence type="ECO:0000256" key="2">
    <source>
        <dbReference type="SAM" id="Phobius"/>
    </source>
</evidence>
<dbReference type="STRING" id="1858805.M5G1A6"/>
<feature type="transmembrane region" description="Helical" evidence="2">
    <location>
        <begin position="81"/>
        <end position="101"/>
    </location>
</feature>
<sequence>MSASGEYSELGKHPIHISVAGPLLPLIIQQGPHPSADPAEIHWLAKSQRAPAYLDLLYDLAIAAVLSVFGDKHQIMNASSVLAYFSHFIIIWWVWASQCLYDARYQSNDWFHRLFKLLQLAVFTYVGVFVQDFDPGYVVRPEDVTVLSAVAAVGGSRSYRGVALAYAVSRLLLAFQHVYVLCATQPRARRSQLLSFLIPLCTCLFSAPFWLIAGLLKSNATAKLVLGYLGLGIEVIISLGVGHLRKGIAPASGLLAERFADLTLVILAEGVLGIVKTLADVVSGFGLTAGGSTLTAYSECLCCLVIVFGIWHFIFHAFNPEDRFKSRRFAGAWAFLHLPLHFVILIVLSSMKNVVVYENVGGAMYFLVPMFNQALNNTGETNNYALFDALLPPEDILQFNKLSLQPSFMHEINHLNSEVLILSDSTTDLPENDPYIEALQYAAQICMEVASSYDIQFTELTTEAYANLSDVSRAWNTNETQLSDQENYMDEWWNYFFYVYFNDLMTPSLYFMPCAGALVILAEILTVFRTQGSEEEAPTPDQIYGSDDVKSAEDYPMKLFHSASFDSAFSAVDRVKKFFGIPIYILEWAPLVLHLLVGIGLVISAILDRAPSPDDPNLAFEVLEAGWTLPIVALAYGSLIVTDIGILVLIRVALGGTVLQSLAGHRKNILDSTVVTESPAAQQTEFAPPKRRSFLPALRPTSKLDIPQLSAEGPKTPLLSPSGQESHKEDDEERGRPASPRSLAESAHGPLVRSGADEFRLLYDGVVPSPDR</sequence>
<feature type="transmembrane region" description="Helical" evidence="2">
    <location>
        <begin position="295"/>
        <end position="318"/>
    </location>
</feature>
<keyword evidence="2" id="KW-0812">Transmembrane</keyword>
<dbReference type="RefSeq" id="XP_040628867.1">
    <property type="nucleotide sequence ID" value="XM_040770192.1"/>
</dbReference>
<name>M5G1A6_DACPD</name>
<feature type="transmembrane region" description="Helical" evidence="2">
    <location>
        <begin position="256"/>
        <end position="275"/>
    </location>
</feature>
<feature type="transmembrane region" description="Helical" evidence="2">
    <location>
        <begin position="113"/>
        <end position="130"/>
    </location>
</feature>
<dbReference type="PANTHER" id="PTHR42101:SF1">
    <property type="entry name" value="LOW TEMPERATURE REQUIREMENT A"/>
    <property type="match status" value="1"/>
</dbReference>
<feature type="transmembrane region" description="Helical" evidence="2">
    <location>
        <begin position="627"/>
        <end position="650"/>
    </location>
</feature>
<evidence type="ECO:0000313" key="3">
    <source>
        <dbReference type="EMBL" id="EJU01970.1"/>
    </source>
</evidence>
<feature type="compositionally biased region" description="Basic and acidic residues" evidence="1">
    <location>
        <begin position="725"/>
        <end position="736"/>
    </location>
</feature>
<feature type="transmembrane region" description="Helical" evidence="2">
    <location>
        <begin position="193"/>
        <end position="213"/>
    </location>
</feature>
<protein>
    <submittedName>
        <fullName evidence="3">Uncharacterized protein</fullName>
    </submittedName>
</protein>
<organism evidence="3 4">
    <name type="scientific">Dacryopinax primogenitus (strain DJM 731)</name>
    <name type="common">Brown rot fungus</name>
    <dbReference type="NCBI Taxonomy" id="1858805"/>
    <lineage>
        <taxon>Eukaryota</taxon>
        <taxon>Fungi</taxon>
        <taxon>Dikarya</taxon>
        <taxon>Basidiomycota</taxon>
        <taxon>Agaricomycotina</taxon>
        <taxon>Dacrymycetes</taxon>
        <taxon>Dacrymycetales</taxon>
        <taxon>Dacrymycetaceae</taxon>
        <taxon>Dacryopinax</taxon>
    </lineage>
</organism>
<keyword evidence="4" id="KW-1185">Reference proteome</keyword>
<accession>M5G1A6</accession>
<dbReference type="EMBL" id="JH795863">
    <property type="protein sequence ID" value="EJU01970.1"/>
    <property type="molecule type" value="Genomic_DNA"/>
</dbReference>
<reference evidence="3 4" key="1">
    <citation type="journal article" date="2012" name="Science">
        <title>The Paleozoic origin of enzymatic lignin decomposition reconstructed from 31 fungal genomes.</title>
        <authorList>
            <person name="Floudas D."/>
            <person name="Binder M."/>
            <person name="Riley R."/>
            <person name="Barry K."/>
            <person name="Blanchette R.A."/>
            <person name="Henrissat B."/>
            <person name="Martinez A.T."/>
            <person name="Otillar R."/>
            <person name="Spatafora J.W."/>
            <person name="Yadav J.S."/>
            <person name="Aerts A."/>
            <person name="Benoit I."/>
            <person name="Boyd A."/>
            <person name="Carlson A."/>
            <person name="Copeland A."/>
            <person name="Coutinho P.M."/>
            <person name="de Vries R.P."/>
            <person name="Ferreira P."/>
            <person name="Findley K."/>
            <person name="Foster B."/>
            <person name="Gaskell J."/>
            <person name="Glotzer D."/>
            <person name="Gorecki P."/>
            <person name="Heitman J."/>
            <person name="Hesse C."/>
            <person name="Hori C."/>
            <person name="Igarashi K."/>
            <person name="Jurgens J.A."/>
            <person name="Kallen N."/>
            <person name="Kersten P."/>
            <person name="Kohler A."/>
            <person name="Kuees U."/>
            <person name="Kumar T.K.A."/>
            <person name="Kuo A."/>
            <person name="LaButti K."/>
            <person name="Larrondo L.F."/>
            <person name="Lindquist E."/>
            <person name="Ling A."/>
            <person name="Lombard V."/>
            <person name="Lucas S."/>
            <person name="Lundell T."/>
            <person name="Martin R."/>
            <person name="McLaughlin D.J."/>
            <person name="Morgenstern I."/>
            <person name="Morin E."/>
            <person name="Murat C."/>
            <person name="Nagy L.G."/>
            <person name="Nolan M."/>
            <person name="Ohm R.A."/>
            <person name="Patyshakuliyeva A."/>
            <person name="Rokas A."/>
            <person name="Ruiz-Duenas F.J."/>
            <person name="Sabat G."/>
            <person name="Salamov A."/>
            <person name="Samejima M."/>
            <person name="Schmutz J."/>
            <person name="Slot J.C."/>
            <person name="St John F."/>
            <person name="Stenlid J."/>
            <person name="Sun H."/>
            <person name="Sun S."/>
            <person name="Syed K."/>
            <person name="Tsang A."/>
            <person name="Wiebenga A."/>
            <person name="Young D."/>
            <person name="Pisabarro A."/>
            <person name="Eastwood D.C."/>
            <person name="Martin F."/>
            <person name="Cullen D."/>
            <person name="Grigoriev I.V."/>
            <person name="Hibbett D.S."/>
        </authorList>
    </citation>
    <scope>NUCLEOTIDE SEQUENCE [LARGE SCALE GENOMIC DNA]</scope>
    <source>
        <strain evidence="3 4">DJM-731 SS1</strain>
    </source>
</reference>
<feature type="transmembrane region" description="Helical" evidence="2">
    <location>
        <begin position="330"/>
        <end position="351"/>
    </location>
</feature>
<keyword evidence="2" id="KW-0472">Membrane</keyword>
<feature type="region of interest" description="Disordered" evidence="1">
    <location>
        <begin position="705"/>
        <end position="755"/>
    </location>
</feature>
<gene>
    <name evidence="3" type="ORF">DACRYDRAFT_116371</name>
</gene>
<dbReference type="AlphaFoldDB" id="M5G1A6"/>
<feature type="transmembrane region" description="Helical" evidence="2">
    <location>
        <begin position="509"/>
        <end position="528"/>
    </location>
</feature>
<dbReference type="Proteomes" id="UP000030653">
    <property type="component" value="Unassembled WGS sequence"/>
</dbReference>
<evidence type="ECO:0000256" key="1">
    <source>
        <dbReference type="SAM" id="MobiDB-lite"/>
    </source>
</evidence>
<dbReference type="Pfam" id="PF06772">
    <property type="entry name" value="LtrA"/>
    <property type="match status" value="1"/>
</dbReference>
<keyword evidence="2" id="KW-1133">Transmembrane helix</keyword>
<dbReference type="HOGENOM" id="CLU_362091_0_0_1"/>
<dbReference type="InterPro" id="IPR010640">
    <property type="entry name" value="Low_temperature_requirement_A"/>
</dbReference>
<evidence type="ECO:0000313" key="4">
    <source>
        <dbReference type="Proteomes" id="UP000030653"/>
    </source>
</evidence>
<feature type="transmembrane region" description="Helical" evidence="2">
    <location>
        <begin position="163"/>
        <end position="181"/>
    </location>
</feature>